<keyword evidence="6" id="KW-1185">Reference proteome</keyword>
<keyword evidence="3" id="KW-0786">Thiamine pyrophosphate</keyword>
<dbReference type="Pfam" id="PF02780">
    <property type="entry name" value="Transketolase_C"/>
    <property type="match status" value="1"/>
</dbReference>
<comment type="similarity">
    <text evidence="2">Belongs to the transketolase family.</text>
</comment>
<dbReference type="SMART" id="SM00861">
    <property type="entry name" value="Transket_pyr"/>
    <property type="match status" value="1"/>
</dbReference>
<feature type="domain" description="Transketolase-like pyrimidine-binding" evidence="4">
    <location>
        <begin position="1"/>
        <end position="127"/>
    </location>
</feature>
<dbReference type="InterPro" id="IPR029061">
    <property type="entry name" value="THDP-binding"/>
</dbReference>
<dbReference type="SUPFAM" id="SSF52922">
    <property type="entry name" value="TK C-terminal domain-like"/>
    <property type="match status" value="1"/>
</dbReference>
<comment type="cofactor">
    <cofactor evidence="1">
        <name>thiamine diphosphate</name>
        <dbReference type="ChEBI" id="CHEBI:58937"/>
    </cofactor>
</comment>
<dbReference type="InterPro" id="IPR033248">
    <property type="entry name" value="Transketolase_C"/>
</dbReference>
<evidence type="ECO:0000256" key="2">
    <source>
        <dbReference type="ARBA" id="ARBA00007131"/>
    </source>
</evidence>
<protein>
    <submittedName>
        <fullName evidence="5">Transketolase family protein</fullName>
    </submittedName>
</protein>
<evidence type="ECO:0000256" key="3">
    <source>
        <dbReference type="ARBA" id="ARBA00023052"/>
    </source>
</evidence>
<dbReference type="EMBL" id="VUMN01000004">
    <property type="protein sequence ID" value="MSS57810.1"/>
    <property type="molecule type" value="Genomic_DNA"/>
</dbReference>
<dbReference type="SUPFAM" id="SSF52518">
    <property type="entry name" value="Thiamin diphosphate-binding fold (THDP-binding)"/>
    <property type="match status" value="1"/>
</dbReference>
<dbReference type="Proteomes" id="UP000461880">
    <property type="component" value="Unassembled WGS sequence"/>
</dbReference>
<gene>
    <name evidence="5" type="ORF">FYJ51_02700</name>
</gene>
<dbReference type="Gene3D" id="3.40.50.920">
    <property type="match status" value="1"/>
</dbReference>
<dbReference type="PANTHER" id="PTHR43825">
    <property type="entry name" value="PYRUVATE DEHYDROGENASE E1 COMPONENT"/>
    <property type="match status" value="1"/>
</dbReference>
<dbReference type="AlphaFoldDB" id="A0A7X2NR00"/>
<evidence type="ECO:0000313" key="6">
    <source>
        <dbReference type="Proteomes" id="UP000461880"/>
    </source>
</evidence>
<dbReference type="CDD" id="cd07033">
    <property type="entry name" value="TPP_PYR_DXS_TK_like"/>
    <property type="match status" value="1"/>
</dbReference>
<name>A0A7X2NR00_9FIRM</name>
<dbReference type="Gene3D" id="3.40.50.970">
    <property type="match status" value="1"/>
</dbReference>
<sequence length="265" mass="28338">CPERFFDMGIAEADMIGHAAGLAASGYIPFASTFAMFAAGRAWEQIRNSVAYPHLNVKVCATHAGITVGEDGVSHQATEDIALMRVIPGMEVYVPCDEAETKAVIDHVASTNKPCYVRLGRAAVENVYPADQKFDFSKVNVVRKGEKVAVFACGVMVQSALGAAEMLKADGVDLTVVDVCAIKPADEAGIVEILKNHEKIFTAEEHNIIGGLGGMIAEIAGEKCPKPIHRIGVKDRYAESGPAAGLMKKYGLDAEGVYKEIRENL</sequence>
<comment type="caution">
    <text evidence="5">The sequence shown here is derived from an EMBL/GenBank/DDBJ whole genome shotgun (WGS) entry which is preliminary data.</text>
</comment>
<dbReference type="RefSeq" id="WP_154502913.1">
    <property type="nucleotide sequence ID" value="NZ_VUMN01000004.1"/>
</dbReference>
<dbReference type="InterPro" id="IPR005475">
    <property type="entry name" value="Transketolase-like_Pyr-bd"/>
</dbReference>
<evidence type="ECO:0000259" key="4">
    <source>
        <dbReference type="SMART" id="SM00861"/>
    </source>
</evidence>
<feature type="non-terminal residue" evidence="5">
    <location>
        <position position="1"/>
    </location>
</feature>
<reference evidence="5 6" key="1">
    <citation type="submission" date="2019-08" db="EMBL/GenBank/DDBJ databases">
        <title>In-depth cultivation of the pig gut microbiome towards novel bacterial diversity and tailored functional studies.</title>
        <authorList>
            <person name="Wylensek D."/>
            <person name="Hitch T.C.A."/>
            <person name="Clavel T."/>
        </authorList>
    </citation>
    <scope>NUCLEOTIDE SEQUENCE [LARGE SCALE GENOMIC DNA]</scope>
    <source>
        <strain evidence="5 6">Oil+RF-744-GAM-WT-6</strain>
    </source>
</reference>
<dbReference type="PANTHER" id="PTHR43825:SF1">
    <property type="entry name" value="TRANSKETOLASE-LIKE PYRIMIDINE-BINDING DOMAIN-CONTAINING PROTEIN"/>
    <property type="match status" value="1"/>
</dbReference>
<dbReference type="Pfam" id="PF02779">
    <property type="entry name" value="Transket_pyr"/>
    <property type="match status" value="1"/>
</dbReference>
<evidence type="ECO:0000313" key="5">
    <source>
        <dbReference type="EMBL" id="MSS57810.1"/>
    </source>
</evidence>
<proteinExistence type="inferred from homology"/>
<dbReference type="InterPro" id="IPR051157">
    <property type="entry name" value="PDH/Transketolase"/>
</dbReference>
<dbReference type="InterPro" id="IPR009014">
    <property type="entry name" value="Transketo_C/PFOR_II"/>
</dbReference>
<dbReference type="FunFam" id="3.40.50.970:FF:000129">
    <property type="entry name" value="Transketolase"/>
    <property type="match status" value="1"/>
</dbReference>
<accession>A0A7X2NR00</accession>
<evidence type="ECO:0000256" key="1">
    <source>
        <dbReference type="ARBA" id="ARBA00001964"/>
    </source>
</evidence>
<organism evidence="5 6">
    <name type="scientific">Stecheria intestinalis</name>
    <dbReference type="NCBI Taxonomy" id="2606630"/>
    <lineage>
        <taxon>Bacteria</taxon>
        <taxon>Bacillati</taxon>
        <taxon>Bacillota</taxon>
        <taxon>Erysipelotrichia</taxon>
        <taxon>Erysipelotrichales</taxon>
        <taxon>Erysipelotrichaceae</taxon>
        <taxon>Stecheria</taxon>
    </lineage>
</organism>